<keyword evidence="1" id="KW-1003">Cell membrane</keyword>
<comment type="similarity">
    <text evidence="1">Belongs to the SURF1 family.</text>
</comment>
<evidence type="ECO:0000256" key="1">
    <source>
        <dbReference type="RuleBase" id="RU363076"/>
    </source>
</evidence>
<dbReference type="InterPro" id="IPR002994">
    <property type="entry name" value="Surf1/Shy1"/>
</dbReference>
<dbReference type="Pfam" id="PF02104">
    <property type="entry name" value="SURF1"/>
    <property type="match status" value="1"/>
</dbReference>
<name>A0A4R7B9U1_9NEIS</name>
<evidence type="ECO:0000313" key="3">
    <source>
        <dbReference type="EMBL" id="TDR80595.1"/>
    </source>
</evidence>
<dbReference type="EMBL" id="SNZP01000004">
    <property type="protein sequence ID" value="TDR80595.1"/>
    <property type="molecule type" value="Genomic_DNA"/>
</dbReference>
<reference evidence="3 4" key="1">
    <citation type="submission" date="2019-03" db="EMBL/GenBank/DDBJ databases">
        <title>Genomic Encyclopedia of Type Strains, Phase III (KMG-III): the genomes of soil and plant-associated and newly described type strains.</title>
        <authorList>
            <person name="Whitman W."/>
        </authorList>
    </citation>
    <scope>NUCLEOTIDE SEQUENCE [LARGE SCALE GENOMIC DNA]</scope>
    <source>
        <strain evidence="3 4">CECT 8976</strain>
    </source>
</reference>
<dbReference type="Proteomes" id="UP000295611">
    <property type="component" value="Unassembled WGS sequence"/>
</dbReference>
<accession>A0A4R7B9U1</accession>
<dbReference type="CDD" id="cd06662">
    <property type="entry name" value="SURF1"/>
    <property type="match status" value="1"/>
</dbReference>
<proteinExistence type="inferred from homology"/>
<gene>
    <name evidence="3" type="ORF">DFP86_10493</name>
</gene>
<evidence type="ECO:0000256" key="2">
    <source>
        <dbReference type="SAM" id="MobiDB-lite"/>
    </source>
</evidence>
<dbReference type="AlphaFoldDB" id="A0A4R7B9U1"/>
<feature type="transmembrane region" description="Helical" evidence="1">
    <location>
        <begin position="57"/>
        <end position="80"/>
    </location>
</feature>
<organism evidence="3 4">
    <name type="scientific">Paludibacterium purpuratum</name>
    <dbReference type="NCBI Taxonomy" id="1144873"/>
    <lineage>
        <taxon>Bacteria</taxon>
        <taxon>Pseudomonadati</taxon>
        <taxon>Pseudomonadota</taxon>
        <taxon>Betaproteobacteria</taxon>
        <taxon>Neisseriales</taxon>
        <taxon>Chromobacteriaceae</taxon>
        <taxon>Paludibacterium</taxon>
    </lineage>
</organism>
<keyword evidence="1" id="KW-0472">Membrane</keyword>
<dbReference type="PROSITE" id="PS50895">
    <property type="entry name" value="SURF1"/>
    <property type="match status" value="1"/>
</dbReference>
<feature type="region of interest" description="Disordered" evidence="2">
    <location>
        <begin position="1"/>
        <end position="43"/>
    </location>
</feature>
<protein>
    <recommendedName>
        <fullName evidence="1">SURF1-like protein</fullName>
    </recommendedName>
</protein>
<feature type="compositionally biased region" description="Basic and acidic residues" evidence="2">
    <location>
        <begin position="7"/>
        <end position="17"/>
    </location>
</feature>
<comment type="caution">
    <text evidence="3">The sequence shown here is derived from an EMBL/GenBank/DDBJ whole genome shotgun (WGS) entry which is preliminary data.</text>
</comment>
<evidence type="ECO:0000313" key="4">
    <source>
        <dbReference type="Proteomes" id="UP000295611"/>
    </source>
</evidence>
<keyword evidence="1" id="KW-1133">Transmembrane helix</keyword>
<keyword evidence="4" id="KW-1185">Reference proteome</keyword>
<feature type="transmembrane region" description="Helical" evidence="1">
    <location>
        <begin position="217"/>
        <end position="238"/>
    </location>
</feature>
<dbReference type="GO" id="GO:0005886">
    <property type="term" value="C:plasma membrane"/>
    <property type="evidence" value="ECO:0007669"/>
    <property type="project" value="UniProtKB-SubCell"/>
</dbReference>
<sequence>MNSPMERPMRSVSERTSRVSAGPPRNRATPPQARDRTMPTSKTISSSFTVRLPRVAWYFYSSTLWALLLAAGLTFGLALWQWQRGADKARLIARFAAHADRVQRLPAVLGADPDMRRVRLSGQPLGAALLLENSLLDDGRPGVRVLQPYRLADGRAVLADRGWLADGGATPGAPVLSGADGRWMPAPRRFTLPGALVAAVGRVDAIDWPGLRSRLGLPLYAGVVVLGQAPAPLVPWPARPDVDPARHDAYALQWLLLSLGLLAAAVRHVRRRRPA</sequence>
<comment type="subcellular location">
    <subcellularLocation>
        <location evidence="1">Cell membrane</location>
        <topology evidence="1">Multi-pass membrane protein</topology>
    </subcellularLocation>
</comment>
<feature type="transmembrane region" description="Helical" evidence="1">
    <location>
        <begin position="250"/>
        <end position="269"/>
    </location>
</feature>
<keyword evidence="1" id="KW-0812">Transmembrane</keyword>